<evidence type="ECO:0000256" key="2">
    <source>
        <dbReference type="ARBA" id="ARBA00022801"/>
    </source>
</evidence>
<keyword evidence="4" id="KW-0472">Membrane</keyword>
<sequence>MAHAFHHQPLKGLYLTYQLIGTLFVRFPLWILFSAPRSLRPRKDWTFKRTILVKIVRYVMSLPSVVGPLTKLPNHLSITPGVDVNGVWVAAANDLVTGDLKALATIADVSSIRIPGYWIHKKGTSIKVSSPPSSGEKVVYQLHGGAYIRLSAHPTDPTANIAKGYVKHIDSVSRVFSIEYRLASSKPYKIAFPFPTQLLDALAGYNYLVNVVGFSPENIILSGDSAGGNLAYALTRYLTENQSSADVKLPAAPSALILLSPWLDLGTTTQAIPNGSAKKFLASDYIAVDGGTDYAKRAFCGPHGLGAADINPYISPASLHPNLVVDFKKFPRTFIVAGGAEVLYDSINIFKDRMIKDLGEGNGVEPGEGKVRYFEAPHGIHDYLVFSWHEPERTDTLKEINRWIAAAS</sequence>
<dbReference type="InterPro" id="IPR013094">
    <property type="entry name" value="AB_hydrolase_3"/>
</dbReference>
<dbReference type="InterPro" id="IPR033140">
    <property type="entry name" value="Lipase_GDXG_put_SER_AS"/>
</dbReference>
<dbReference type="SUPFAM" id="SSF53474">
    <property type="entry name" value="alpha/beta-Hydrolases"/>
    <property type="match status" value="1"/>
</dbReference>
<evidence type="ECO:0000256" key="4">
    <source>
        <dbReference type="SAM" id="Phobius"/>
    </source>
</evidence>
<dbReference type="OrthoDB" id="2152029at2759"/>
<dbReference type="Gene3D" id="3.40.50.1820">
    <property type="entry name" value="alpha/beta hydrolase"/>
    <property type="match status" value="1"/>
</dbReference>
<evidence type="ECO:0000259" key="5">
    <source>
        <dbReference type="Pfam" id="PF07859"/>
    </source>
</evidence>
<dbReference type="Proteomes" id="UP000283269">
    <property type="component" value="Unassembled WGS sequence"/>
</dbReference>
<evidence type="ECO:0000313" key="6">
    <source>
        <dbReference type="EMBL" id="PPQ79953.1"/>
    </source>
</evidence>
<name>A0A409WN74_PSICY</name>
<organism evidence="6 7">
    <name type="scientific">Psilocybe cyanescens</name>
    <dbReference type="NCBI Taxonomy" id="93625"/>
    <lineage>
        <taxon>Eukaryota</taxon>
        <taxon>Fungi</taxon>
        <taxon>Dikarya</taxon>
        <taxon>Basidiomycota</taxon>
        <taxon>Agaricomycotina</taxon>
        <taxon>Agaricomycetes</taxon>
        <taxon>Agaricomycetidae</taxon>
        <taxon>Agaricales</taxon>
        <taxon>Agaricineae</taxon>
        <taxon>Strophariaceae</taxon>
        <taxon>Psilocybe</taxon>
    </lineage>
</organism>
<dbReference type="Pfam" id="PF07859">
    <property type="entry name" value="Abhydrolase_3"/>
    <property type="match status" value="1"/>
</dbReference>
<dbReference type="InterPro" id="IPR029058">
    <property type="entry name" value="AB_hydrolase_fold"/>
</dbReference>
<dbReference type="STRING" id="93625.A0A409WN74"/>
<dbReference type="PANTHER" id="PTHR48081:SF26">
    <property type="entry name" value="ALPHA_BETA HYDROLASE FOLD-3 DOMAIN-CONTAINING PROTEIN"/>
    <property type="match status" value="1"/>
</dbReference>
<proteinExistence type="inferred from homology"/>
<comment type="similarity">
    <text evidence="1">Belongs to the 'GDXG' lipolytic enzyme family.</text>
</comment>
<feature type="transmembrane region" description="Helical" evidence="4">
    <location>
        <begin position="12"/>
        <end position="33"/>
    </location>
</feature>
<keyword evidence="4" id="KW-0812">Transmembrane</keyword>
<dbReference type="GO" id="GO:0016787">
    <property type="term" value="F:hydrolase activity"/>
    <property type="evidence" value="ECO:0007669"/>
    <property type="project" value="UniProtKB-KW"/>
</dbReference>
<keyword evidence="2" id="KW-0378">Hydrolase</keyword>
<dbReference type="InParanoid" id="A0A409WN74"/>
<feature type="active site" evidence="3">
    <location>
        <position position="225"/>
    </location>
</feature>
<reference evidence="6 7" key="1">
    <citation type="journal article" date="2018" name="Evol. Lett.">
        <title>Horizontal gene cluster transfer increased hallucinogenic mushroom diversity.</title>
        <authorList>
            <person name="Reynolds H.T."/>
            <person name="Vijayakumar V."/>
            <person name="Gluck-Thaler E."/>
            <person name="Korotkin H.B."/>
            <person name="Matheny P.B."/>
            <person name="Slot J.C."/>
        </authorList>
    </citation>
    <scope>NUCLEOTIDE SEQUENCE [LARGE SCALE GENOMIC DNA]</scope>
    <source>
        <strain evidence="6 7">2631</strain>
    </source>
</reference>
<evidence type="ECO:0000256" key="3">
    <source>
        <dbReference type="PROSITE-ProRule" id="PRU10038"/>
    </source>
</evidence>
<keyword evidence="7" id="KW-1185">Reference proteome</keyword>
<feature type="domain" description="Alpha/beta hydrolase fold-3" evidence="5">
    <location>
        <begin position="140"/>
        <end position="353"/>
    </location>
</feature>
<dbReference type="PANTHER" id="PTHR48081">
    <property type="entry name" value="AB HYDROLASE SUPERFAMILY PROTEIN C4A8.06C"/>
    <property type="match status" value="1"/>
</dbReference>
<comment type="caution">
    <text evidence="6">The sequence shown here is derived from an EMBL/GenBank/DDBJ whole genome shotgun (WGS) entry which is preliminary data.</text>
</comment>
<gene>
    <name evidence="6" type="ORF">CVT25_003025</name>
</gene>
<keyword evidence="4" id="KW-1133">Transmembrane helix</keyword>
<dbReference type="AlphaFoldDB" id="A0A409WN74"/>
<dbReference type="EMBL" id="NHYD01003356">
    <property type="protein sequence ID" value="PPQ79953.1"/>
    <property type="molecule type" value="Genomic_DNA"/>
</dbReference>
<protein>
    <recommendedName>
        <fullName evidence="5">Alpha/beta hydrolase fold-3 domain-containing protein</fullName>
    </recommendedName>
</protein>
<evidence type="ECO:0000256" key="1">
    <source>
        <dbReference type="ARBA" id="ARBA00010515"/>
    </source>
</evidence>
<evidence type="ECO:0000313" key="7">
    <source>
        <dbReference type="Proteomes" id="UP000283269"/>
    </source>
</evidence>
<dbReference type="InterPro" id="IPR050300">
    <property type="entry name" value="GDXG_lipolytic_enzyme"/>
</dbReference>
<dbReference type="PROSITE" id="PS01174">
    <property type="entry name" value="LIPASE_GDXG_SER"/>
    <property type="match status" value="1"/>
</dbReference>
<accession>A0A409WN74</accession>